<dbReference type="AlphaFoldDB" id="A0A445MZC5"/>
<accession>A0A445MZC5</accession>
<proteinExistence type="predicted"/>
<name>A0A445MZC5_9BACT</name>
<dbReference type="EMBL" id="OJIN01000176">
    <property type="protein sequence ID" value="SPD74815.1"/>
    <property type="molecule type" value="Genomic_DNA"/>
</dbReference>
<gene>
    <name evidence="1" type="ORF">PITCH_A350024</name>
</gene>
<evidence type="ECO:0000313" key="1">
    <source>
        <dbReference type="EMBL" id="SPD74815.1"/>
    </source>
</evidence>
<sequence>MCTSGLTICLNFTLLTPDTVNFRSHPCSIASKTIASWAIPGRMGSPGKCPENHGESKPVSTLADISFDADRLSSLIECQLIESLLNKLSDMYKKNQVSLSSMAVTKLPNPTTSAPFL</sequence>
<organism evidence="1">
    <name type="scientific">uncultured Desulfobacterium sp</name>
    <dbReference type="NCBI Taxonomy" id="201089"/>
    <lineage>
        <taxon>Bacteria</taxon>
        <taxon>Pseudomonadati</taxon>
        <taxon>Thermodesulfobacteriota</taxon>
        <taxon>Desulfobacteria</taxon>
        <taxon>Desulfobacterales</taxon>
        <taxon>Desulfobacteriaceae</taxon>
        <taxon>Desulfobacterium</taxon>
        <taxon>environmental samples</taxon>
    </lineage>
</organism>
<reference evidence="1" key="1">
    <citation type="submission" date="2018-01" db="EMBL/GenBank/DDBJ databases">
        <authorList>
            <person name="Regsiter A."/>
            <person name="William W."/>
        </authorList>
    </citation>
    <scope>NUCLEOTIDE SEQUENCE</scope>
    <source>
        <strain evidence="1">TRIP AH-1</strain>
    </source>
</reference>
<protein>
    <submittedName>
        <fullName evidence="1">Uncharacterized protein</fullName>
    </submittedName>
</protein>